<comment type="caution">
    <text evidence="1">The sequence shown here is derived from an EMBL/GenBank/DDBJ whole genome shotgun (WGS) entry which is preliminary data.</text>
</comment>
<dbReference type="AlphaFoldDB" id="A0A951UHR7"/>
<dbReference type="EMBL" id="JAHHHN010000014">
    <property type="protein sequence ID" value="MBW4563584.1"/>
    <property type="molecule type" value="Genomic_DNA"/>
</dbReference>
<evidence type="ECO:0000313" key="1">
    <source>
        <dbReference type="EMBL" id="MBW4563584.1"/>
    </source>
</evidence>
<sequence length="50" mass="5670">MLTEASVCTCSRRLQETNQLEAVAEVDMYVVSTERSENKLFSPYSEILVV</sequence>
<proteinExistence type="predicted"/>
<name>A0A951UHR7_9NOST</name>
<reference evidence="1" key="1">
    <citation type="submission" date="2021-05" db="EMBL/GenBank/DDBJ databases">
        <authorList>
            <person name="Pietrasiak N."/>
            <person name="Ward R."/>
            <person name="Stajich J.E."/>
            <person name="Kurbessoian T."/>
        </authorList>
    </citation>
    <scope>NUCLEOTIDE SEQUENCE</scope>
    <source>
        <strain evidence="1">JT2-VF2</strain>
    </source>
</reference>
<dbReference type="Proteomes" id="UP000715781">
    <property type="component" value="Unassembled WGS sequence"/>
</dbReference>
<accession>A0A951UHR7</accession>
<organism evidence="1 2">
    <name type="scientific">Mojavia pulchra JT2-VF2</name>
    <dbReference type="NCBI Taxonomy" id="287848"/>
    <lineage>
        <taxon>Bacteria</taxon>
        <taxon>Bacillati</taxon>
        <taxon>Cyanobacteriota</taxon>
        <taxon>Cyanophyceae</taxon>
        <taxon>Nostocales</taxon>
        <taxon>Nostocaceae</taxon>
    </lineage>
</organism>
<reference evidence="1" key="2">
    <citation type="journal article" date="2022" name="Microbiol. Resour. Announc.">
        <title>Metagenome Sequencing to Explore Phylogenomics of Terrestrial Cyanobacteria.</title>
        <authorList>
            <person name="Ward R.D."/>
            <person name="Stajich J.E."/>
            <person name="Johansen J.R."/>
            <person name="Huntemann M."/>
            <person name="Clum A."/>
            <person name="Foster B."/>
            <person name="Foster B."/>
            <person name="Roux S."/>
            <person name="Palaniappan K."/>
            <person name="Varghese N."/>
            <person name="Mukherjee S."/>
            <person name="Reddy T.B.K."/>
            <person name="Daum C."/>
            <person name="Copeland A."/>
            <person name="Chen I.A."/>
            <person name="Ivanova N.N."/>
            <person name="Kyrpides N.C."/>
            <person name="Shapiro N."/>
            <person name="Eloe-Fadrosh E.A."/>
            <person name="Pietrasiak N."/>
        </authorList>
    </citation>
    <scope>NUCLEOTIDE SEQUENCE</scope>
    <source>
        <strain evidence="1">JT2-VF2</strain>
    </source>
</reference>
<protein>
    <submittedName>
        <fullName evidence="1">Uncharacterized protein</fullName>
    </submittedName>
</protein>
<gene>
    <name evidence="1" type="ORF">KME32_21060</name>
</gene>
<evidence type="ECO:0000313" key="2">
    <source>
        <dbReference type="Proteomes" id="UP000715781"/>
    </source>
</evidence>